<evidence type="ECO:0000313" key="1">
    <source>
        <dbReference type="EMBL" id="KDR84694.1"/>
    </source>
</evidence>
<proteinExistence type="predicted"/>
<evidence type="ECO:0000313" key="2">
    <source>
        <dbReference type="Proteomes" id="UP000027222"/>
    </source>
</evidence>
<dbReference type="HOGENOM" id="CLU_2483517_0_0_1"/>
<keyword evidence="2" id="KW-1185">Reference proteome</keyword>
<accession>A0A067TXH6</accession>
<name>A0A067TXH6_GALM3</name>
<dbReference type="Proteomes" id="UP000027222">
    <property type="component" value="Unassembled WGS sequence"/>
</dbReference>
<dbReference type="AlphaFoldDB" id="A0A067TXH6"/>
<organism evidence="1 2">
    <name type="scientific">Galerina marginata (strain CBS 339.88)</name>
    <dbReference type="NCBI Taxonomy" id="685588"/>
    <lineage>
        <taxon>Eukaryota</taxon>
        <taxon>Fungi</taxon>
        <taxon>Dikarya</taxon>
        <taxon>Basidiomycota</taxon>
        <taxon>Agaricomycotina</taxon>
        <taxon>Agaricomycetes</taxon>
        <taxon>Agaricomycetidae</taxon>
        <taxon>Agaricales</taxon>
        <taxon>Agaricineae</taxon>
        <taxon>Strophariaceae</taxon>
        <taxon>Galerina</taxon>
    </lineage>
</organism>
<sequence>MISDFYLNHQGRQTVESTSYPRLAITKCSVASRRKSECTKPVELREPEGVLVVANFALCSTSCSQPLRSSSQCGRQPFIKRLVGGGS</sequence>
<protein>
    <submittedName>
        <fullName evidence="1">Uncharacterized protein</fullName>
    </submittedName>
</protein>
<dbReference type="EMBL" id="KL142368">
    <property type="protein sequence ID" value="KDR84694.1"/>
    <property type="molecule type" value="Genomic_DNA"/>
</dbReference>
<gene>
    <name evidence="1" type="ORF">GALMADRAFT_720853</name>
</gene>
<reference evidence="2" key="1">
    <citation type="journal article" date="2014" name="Proc. Natl. Acad. Sci. U.S.A.">
        <title>Extensive sampling of basidiomycete genomes demonstrates inadequacy of the white-rot/brown-rot paradigm for wood decay fungi.</title>
        <authorList>
            <person name="Riley R."/>
            <person name="Salamov A.A."/>
            <person name="Brown D.W."/>
            <person name="Nagy L.G."/>
            <person name="Floudas D."/>
            <person name="Held B.W."/>
            <person name="Levasseur A."/>
            <person name="Lombard V."/>
            <person name="Morin E."/>
            <person name="Otillar R."/>
            <person name="Lindquist E.A."/>
            <person name="Sun H."/>
            <person name="LaButti K.M."/>
            <person name="Schmutz J."/>
            <person name="Jabbour D."/>
            <person name="Luo H."/>
            <person name="Baker S.E."/>
            <person name="Pisabarro A.G."/>
            <person name="Walton J.D."/>
            <person name="Blanchette R.A."/>
            <person name="Henrissat B."/>
            <person name="Martin F."/>
            <person name="Cullen D."/>
            <person name="Hibbett D.S."/>
            <person name="Grigoriev I.V."/>
        </authorList>
    </citation>
    <scope>NUCLEOTIDE SEQUENCE [LARGE SCALE GENOMIC DNA]</scope>
    <source>
        <strain evidence="2">CBS 339.88</strain>
    </source>
</reference>